<keyword evidence="1" id="KW-0812">Transmembrane</keyword>
<organism evidence="2 3">
    <name type="scientific">Orbilia oligospora</name>
    <name type="common">Nematode-trapping fungus</name>
    <name type="synonym">Arthrobotrys oligospora</name>
    <dbReference type="NCBI Taxonomy" id="2813651"/>
    <lineage>
        <taxon>Eukaryota</taxon>
        <taxon>Fungi</taxon>
        <taxon>Dikarya</taxon>
        <taxon>Ascomycota</taxon>
        <taxon>Pezizomycotina</taxon>
        <taxon>Orbiliomycetes</taxon>
        <taxon>Orbiliales</taxon>
        <taxon>Orbiliaceae</taxon>
        <taxon>Orbilia</taxon>
    </lineage>
</organism>
<dbReference type="InterPro" id="IPR022385">
    <property type="entry name" value="Rhs_assc_core"/>
</dbReference>
<protein>
    <submittedName>
        <fullName evidence="2">Uncharacterized protein</fullName>
    </submittedName>
</protein>
<dbReference type="NCBIfam" id="TIGR01643">
    <property type="entry name" value="YD_repeat_2x"/>
    <property type="match status" value="2"/>
</dbReference>
<keyword evidence="1" id="KW-0472">Membrane</keyword>
<keyword evidence="1" id="KW-1133">Transmembrane helix</keyword>
<name>A0A6G1ML04_ORBOL</name>
<reference evidence="2 3" key="1">
    <citation type="submission" date="2019-06" db="EMBL/GenBank/DDBJ databases">
        <authorList>
            <person name="Palmer J.M."/>
        </authorList>
    </citation>
    <scope>NUCLEOTIDE SEQUENCE [LARGE SCALE GENOMIC DNA]</scope>
    <source>
        <strain evidence="2 3">TWF191</strain>
    </source>
</reference>
<dbReference type="InterPro" id="IPR050708">
    <property type="entry name" value="T6SS_VgrG/RHS"/>
</dbReference>
<dbReference type="NCBIfam" id="TIGR03696">
    <property type="entry name" value="Rhs_assc_core"/>
    <property type="match status" value="1"/>
</dbReference>
<dbReference type="EMBL" id="WIPF01000010">
    <property type="protein sequence ID" value="KAF3229999.1"/>
    <property type="molecule type" value="Genomic_DNA"/>
</dbReference>
<evidence type="ECO:0000313" key="3">
    <source>
        <dbReference type="Proteomes" id="UP000483672"/>
    </source>
</evidence>
<evidence type="ECO:0000313" key="2">
    <source>
        <dbReference type="EMBL" id="KAF3229999.1"/>
    </source>
</evidence>
<accession>A0A6G1ML04</accession>
<feature type="transmembrane region" description="Helical" evidence="1">
    <location>
        <begin position="1352"/>
        <end position="1380"/>
    </location>
</feature>
<evidence type="ECO:0000256" key="1">
    <source>
        <dbReference type="SAM" id="Phobius"/>
    </source>
</evidence>
<comment type="caution">
    <text evidence="2">The sequence shown here is derived from an EMBL/GenBank/DDBJ whole genome shotgun (WGS) entry which is preliminary data.</text>
</comment>
<dbReference type="Proteomes" id="UP000483672">
    <property type="component" value="Unassembled WGS sequence"/>
</dbReference>
<sequence length="1578" mass="175768">MSKIYSQAYNFGSFIQKGVDPRTGQYTCSISLYKTPASVRNCPAFNLTLSYNPLNNKDIGLGEGWALNLPSYEHGKSKTLLLSSGEHYKIDETPNGLTAKDQKLKNFHFKKRGSDYQVTYKTGQIEILSDRGEASDSAVLTELYAPSGRSLKFSWTDSGDQPRLSKIQEDSQGLLEITYSEHEVKIARAPNTSEETTFILTRSNDRLVEVLLPTEDKLSWKFEYETLGGVACLVSVSSPDGLVEEVQYTGDGHLLPEGAPCRAIPYVVSHTVYPGSQQPHTRTKYEYSAFNFLGYGDGVSWVEGEDNLYRMRHDYLYTSTVQVEDGPRTKYTYNKFHLIVTTEEEQGTKQVIRAVTYHALPETAFHDQPAQFQMPKTVQITYRDTVSGASRVETTQNTFDDWGNPIIDIQPNGIRSECLYYPGDGETDPDTGMVLCPADPHGFRQHIKRKTITAVDARGTPTRSTSYKYQKLPTASGACTNYFVVVKQMDTFEDDECTTSTGYVYLSHPATKDHGRLQQQVSSVSGQQNEKLDWTFRYSNNESLTETLRTTSFDGYIQEEEKSCSLHSGRVIARRSYNNVETSFRYDSIGRLIQEKIAPGTTFEAVRKHEFVVLPGVGYQRTSTDCKGVQTRYIADGLQRLCRLEKRDPTFGDTFRVTQERNYNACGHCIEITDVDWLQTETSVSEQRSRQQLEYDDWGNVCKTTDDGGMVTLSFTDPISLTCTTGIEGEGQVKTKSNIFGSPIQKVLHDKNGTLYSTLEYFYDSLGRLVHEEDSLKNATKYHLDYFDRVAQTIWPDGSTTSTKYVTRSSEALPIAIINDDHTIAEQSFDGLNRVASKTVSGRTTTFTYTDISPEPSKVSTPAGERYDLELEPTLDYAVTQLATSDDTCTILYDNQTAAVLQLKNSFCTKDYKYLPSGPLASETVQIDGKQALSSTMTYSMAGKLKTYTDVHGQQHEIEYDGFGRPQELTQGLLRVMFSYDGSNRLSKIVVYEADSLSLTTLIEYDEFGREVGRTSHKGFNVLQRSSQAYGKTGLVIMRNLDDGEGNNLRREAFQYDSLSRLIDYQCDGSQPPIDEREQGIRRQQFRFDSYHNLRTVVTIFDDGTQNIKDYVPDEKVPSQISRITNTHGSYPASIDLRYNANGYLTRDEENRTLEYNAMGRLSTVRDAQNQIISEYRYDAAGKLVCQRVPGESDKYFYYNGDTLAAVTVGNQKISYVSDGARYWGQTVQHGEEAHSQTWISDPQQSVLCWFDSQEPNHAHYAKYTAYGYGKEGPSIGFNGQWRDPVTGWYHLGNGYRVYNPVLMRFHTPDTWSPFKSGEINPYTYCLGDPINRIDPTGHFSIFGIDFSGRNLFVMGVGLVVGIAVGVLTAGAGFAVAAGVGIAAGAVSDMATGAIYDVATGSVPTAESIGTDALYGAIGGAIGEGIGRGLAIGMKGLSRGIDQLLEGAAKLRVAGGARRLGTKGGIRALERAPAAGAEGGQIAERSVWTWAESSAVKKAQLEESHMATYNQFRELVTEQRLHPAVAARQVGDTNYEGLLGKRKGQYTIRLSQEHRVAFTVDKASKHVHVFHLGGHYPA</sequence>
<dbReference type="PANTHER" id="PTHR32305:SF15">
    <property type="entry name" value="PROTEIN RHSA-RELATED"/>
    <property type="match status" value="1"/>
</dbReference>
<dbReference type="InterPro" id="IPR006530">
    <property type="entry name" value="YD"/>
</dbReference>
<dbReference type="Gene3D" id="2.180.10.10">
    <property type="entry name" value="RHS repeat-associated core"/>
    <property type="match status" value="2"/>
</dbReference>
<dbReference type="PANTHER" id="PTHR32305">
    <property type="match status" value="1"/>
</dbReference>
<proteinExistence type="predicted"/>
<gene>
    <name evidence="2" type="ORF">TWF191_000238</name>
</gene>